<feature type="transmembrane region" description="Helical" evidence="6">
    <location>
        <begin position="179"/>
        <end position="196"/>
    </location>
</feature>
<dbReference type="GO" id="GO:0015171">
    <property type="term" value="F:amino acid transmembrane transporter activity"/>
    <property type="evidence" value="ECO:0007669"/>
    <property type="project" value="TreeGrafter"/>
</dbReference>
<evidence type="ECO:0000256" key="4">
    <source>
        <dbReference type="ARBA" id="ARBA00022989"/>
    </source>
</evidence>
<proteinExistence type="predicted"/>
<evidence type="ECO:0000313" key="7">
    <source>
        <dbReference type="EMBL" id="SKA36416.1"/>
    </source>
</evidence>
<keyword evidence="3 6" id="KW-0812">Transmembrane</keyword>
<keyword evidence="4 6" id="KW-1133">Transmembrane helix</keyword>
<dbReference type="AlphaFoldDB" id="A0A1T4T7K7"/>
<evidence type="ECO:0000313" key="8">
    <source>
        <dbReference type="Proteomes" id="UP000190135"/>
    </source>
</evidence>
<comment type="subcellular location">
    <subcellularLocation>
        <location evidence="1">Cell membrane</location>
        <topology evidence="1">Multi-pass membrane protein</topology>
    </subcellularLocation>
</comment>
<dbReference type="InterPro" id="IPR001123">
    <property type="entry name" value="LeuE-type"/>
</dbReference>
<protein>
    <submittedName>
        <fullName evidence="7">Threonine/homoserine/homoserine lactone efflux protein</fullName>
    </submittedName>
</protein>
<dbReference type="STRING" id="1365950.SAMN05428963_12084"/>
<sequence>MTTDVFLAALLFAFAASITPGPNNVMLMTSGVNFGFQRTVPHMAGVVGGFAVVQVAVGFGLGALVQAVPAISVGLKVVSAIYMAYLAWKIAFSRAMAEGKAMARPLTSWEAAVFQWVNPKGVASALVAMAIYTNPVQPVSSVLLVVAIFTTVGVLSVTTWTAFGVGVRRFLSSPNRLQMFNFVMGALLLLSIWPMLR</sequence>
<reference evidence="7 8" key="1">
    <citation type="submission" date="2017-02" db="EMBL/GenBank/DDBJ databases">
        <authorList>
            <person name="Peterson S.W."/>
        </authorList>
    </citation>
    <scope>NUCLEOTIDE SEQUENCE [LARGE SCALE GENOMIC DNA]</scope>
    <source>
        <strain evidence="7 8">USBA 369</strain>
    </source>
</reference>
<name>A0A1T4T7K7_9HYPH</name>
<dbReference type="RefSeq" id="WP_078710235.1">
    <property type="nucleotide sequence ID" value="NZ_FUXL01000020.1"/>
</dbReference>
<feature type="transmembrane region" description="Helical" evidence="6">
    <location>
        <begin position="77"/>
        <end position="97"/>
    </location>
</feature>
<keyword evidence="2" id="KW-1003">Cell membrane</keyword>
<dbReference type="PANTHER" id="PTHR30086:SF20">
    <property type="entry name" value="ARGININE EXPORTER PROTEIN ARGO-RELATED"/>
    <property type="match status" value="1"/>
</dbReference>
<organism evidence="7 8">
    <name type="scientific">Consotaella salsifontis</name>
    <dbReference type="NCBI Taxonomy" id="1365950"/>
    <lineage>
        <taxon>Bacteria</taxon>
        <taxon>Pseudomonadati</taxon>
        <taxon>Pseudomonadota</taxon>
        <taxon>Alphaproteobacteria</taxon>
        <taxon>Hyphomicrobiales</taxon>
        <taxon>Aurantimonadaceae</taxon>
        <taxon>Consotaella</taxon>
    </lineage>
</organism>
<dbReference type="PANTHER" id="PTHR30086">
    <property type="entry name" value="ARGININE EXPORTER PROTEIN ARGO"/>
    <property type="match status" value="1"/>
</dbReference>
<dbReference type="Proteomes" id="UP000190135">
    <property type="component" value="Unassembled WGS sequence"/>
</dbReference>
<evidence type="ECO:0000256" key="3">
    <source>
        <dbReference type="ARBA" id="ARBA00022692"/>
    </source>
</evidence>
<evidence type="ECO:0000256" key="2">
    <source>
        <dbReference type="ARBA" id="ARBA00022475"/>
    </source>
</evidence>
<evidence type="ECO:0000256" key="6">
    <source>
        <dbReference type="SAM" id="Phobius"/>
    </source>
</evidence>
<dbReference type="GO" id="GO:0005886">
    <property type="term" value="C:plasma membrane"/>
    <property type="evidence" value="ECO:0007669"/>
    <property type="project" value="UniProtKB-SubCell"/>
</dbReference>
<dbReference type="EMBL" id="FUXL01000020">
    <property type="protein sequence ID" value="SKA36416.1"/>
    <property type="molecule type" value="Genomic_DNA"/>
</dbReference>
<dbReference type="OrthoDB" id="9812084at2"/>
<dbReference type="GO" id="GO:0033228">
    <property type="term" value="P:cysteine export across plasma membrane"/>
    <property type="evidence" value="ECO:0007669"/>
    <property type="project" value="TreeGrafter"/>
</dbReference>
<gene>
    <name evidence="7" type="ORF">SAMN05428963_12084</name>
</gene>
<dbReference type="Pfam" id="PF01810">
    <property type="entry name" value="LysE"/>
    <property type="match status" value="1"/>
</dbReference>
<feature type="transmembrane region" description="Helical" evidence="6">
    <location>
        <begin position="44"/>
        <end position="65"/>
    </location>
</feature>
<keyword evidence="8" id="KW-1185">Reference proteome</keyword>
<feature type="transmembrane region" description="Helical" evidence="6">
    <location>
        <begin position="142"/>
        <end position="167"/>
    </location>
</feature>
<keyword evidence="5 6" id="KW-0472">Membrane</keyword>
<accession>A0A1T4T7K7</accession>
<evidence type="ECO:0000256" key="5">
    <source>
        <dbReference type="ARBA" id="ARBA00023136"/>
    </source>
</evidence>
<evidence type="ECO:0000256" key="1">
    <source>
        <dbReference type="ARBA" id="ARBA00004651"/>
    </source>
</evidence>